<comment type="caution">
    <text evidence="1">The sequence shown here is derived from an EMBL/GenBank/DDBJ whole genome shotgun (WGS) entry which is preliminary data.</text>
</comment>
<keyword evidence="2" id="KW-1185">Reference proteome</keyword>
<name>A0A7W3T219_9ACTN</name>
<protein>
    <submittedName>
        <fullName evidence="1">MerR family transcriptional regulator</fullName>
    </submittedName>
</protein>
<evidence type="ECO:0000313" key="2">
    <source>
        <dbReference type="Proteomes" id="UP000530234"/>
    </source>
</evidence>
<dbReference type="Proteomes" id="UP000530234">
    <property type="component" value="Unassembled WGS sequence"/>
</dbReference>
<sequence>MDTEPLLTTAQAAEIATIWRRIASRGRAAAVSPSAVSNWAARRHLAAAGLTPDGRPLYRLGAVARAEAATRGRALRLVGLPDSAPRNTAA</sequence>
<dbReference type="EMBL" id="VKHS01000129">
    <property type="protein sequence ID" value="MBB0229504.1"/>
    <property type="molecule type" value="Genomic_DNA"/>
</dbReference>
<gene>
    <name evidence="1" type="ORF">FOE67_08245</name>
</gene>
<proteinExistence type="predicted"/>
<organism evidence="1 2">
    <name type="scientific">Streptomyces calidiresistens</name>
    <dbReference type="NCBI Taxonomy" id="1485586"/>
    <lineage>
        <taxon>Bacteria</taxon>
        <taxon>Bacillati</taxon>
        <taxon>Actinomycetota</taxon>
        <taxon>Actinomycetes</taxon>
        <taxon>Kitasatosporales</taxon>
        <taxon>Streptomycetaceae</taxon>
        <taxon>Streptomyces</taxon>
    </lineage>
</organism>
<dbReference type="RefSeq" id="WP_182662046.1">
    <property type="nucleotide sequence ID" value="NZ_VKHS01000129.1"/>
</dbReference>
<dbReference type="AlphaFoldDB" id="A0A7W3T219"/>
<reference evidence="2" key="1">
    <citation type="submission" date="2019-10" db="EMBL/GenBank/DDBJ databases">
        <title>Streptomyces sp. nov., a novel actinobacterium isolated from alkaline environment.</title>
        <authorList>
            <person name="Golinska P."/>
        </authorList>
    </citation>
    <scope>NUCLEOTIDE SEQUENCE [LARGE SCALE GENOMIC DNA]</scope>
    <source>
        <strain evidence="2">DSM 42108</strain>
    </source>
</reference>
<evidence type="ECO:0000313" key="1">
    <source>
        <dbReference type="EMBL" id="MBB0229504.1"/>
    </source>
</evidence>
<accession>A0A7W3T219</accession>